<proteinExistence type="predicted"/>
<keyword evidence="2" id="KW-0472">Membrane</keyword>
<evidence type="ECO:0000313" key="4">
    <source>
        <dbReference type="Proteomes" id="UP000193067"/>
    </source>
</evidence>
<dbReference type="EMBL" id="KZ084104">
    <property type="protein sequence ID" value="OSD02566.1"/>
    <property type="molecule type" value="Genomic_DNA"/>
</dbReference>
<gene>
    <name evidence="3" type="ORF">PYCCODRAFT_1389700</name>
</gene>
<protein>
    <recommendedName>
        <fullName evidence="5">Altered inheritance of mitochondria protein 11</fullName>
    </recommendedName>
</protein>
<feature type="compositionally biased region" description="Low complexity" evidence="1">
    <location>
        <begin position="99"/>
        <end position="116"/>
    </location>
</feature>
<organism evidence="3 4">
    <name type="scientific">Trametes coccinea (strain BRFM310)</name>
    <name type="common">Pycnoporus coccineus</name>
    <dbReference type="NCBI Taxonomy" id="1353009"/>
    <lineage>
        <taxon>Eukaryota</taxon>
        <taxon>Fungi</taxon>
        <taxon>Dikarya</taxon>
        <taxon>Basidiomycota</taxon>
        <taxon>Agaricomycotina</taxon>
        <taxon>Agaricomycetes</taxon>
        <taxon>Polyporales</taxon>
        <taxon>Polyporaceae</taxon>
        <taxon>Trametes</taxon>
    </lineage>
</organism>
<dbReference type="OrthoDB" id="5346979at2759"/>
<name>A0A1Y2IN73_TRAC3</name>
<evidence type="ECO:0000313" key="3">
    <source>
        <dbReference type="EMBL" id="OSD02566.1"/>
    </source>
</evidence>
<feature type="compositionally biased region" description="Low complexity" evidence="1">
    <location>
        <begin position="1"/>
        <end position="17"/>
    </location>
</feature>
<reference evidence="3 4" key="1">
    <citation type="journal article" date="2015" name="Biotechnol. Biofuels">
        <title>Enhanced degradation of softwood versus hardwood by the white-rot fungus Pycnoporus coccineus.</title>
        <authorList>
            <person name="Couturier M."/>
            <person name="Navarro D."/>
            <person name="Chevret D."/>
            <person name="Henrissat B."/>
            <person name="Piumi F."/>
            <person name="Ruiz-Duenas F.J."/>
            <person name="Martinez A.T."/>
            <person name="Grigoriev I.V."/>
            <person name="Riley R."/>
            <person name="Lipzen A."/>
            <person name="Berrin J.G."/>
            <person name="Master E.R."/>
            <person name="Rosso M.N."/>
        </authorList>
    </citation>
    <scope>NUCLEOTIDE SEQUENCE [LARGE SCALE GENOMIC DNA]</scope>
    <source>
        <strain evidence="3 4">BRFM310</strain>
    </source>
</reference>
<feature type="region of interest" description="Disordered" evidence="1">
    <location>
        <begin position="1"/>
        <end position="25"/>
    </location>
</feature>
<accession>A0A1Y2IN73</accession>
<dbReference type="Proteomes" id="UP000193067">
    <property type="component" value="Unassembled WGS sequence"/>
</dbReference>
<feature type="region of interest" description="Disordered" evidence="1">
    <location>
        <begin position="73"/>
        <end position="118"/>
    </location>
</feature>
<evidence type="ECO:0000256" key="2">
    <source>
        <dbReference type="SAM" id="Phobius"/>
    </source>
</evidence>
<keyword evidence="2" id="KW-0812">Transmembrane</keyword>
<feature type="transmembrane region" description="Helical" evidence="2">
    <location>
        <begin position="42"/>
        <end position="62"/>
    </location>
</feature>
<sequence>MSAATSNDASSSASTTSTRKDPELGGYRAIFGGDHKKPVPKWVPIALLAFSTVAMTFPIVMLRRHRAATLGKALEQAPPPPTRRSASMGVPIANPTSTSLPPSQSYAASSPSTASSKAEDNFNGALHCAKAFGIATLLVGVGATTTVWGVRHYMGVETTQEFADRMRKAILRRMPGLSARIHRAPEPDDGADIIMNEPLQDAAPSSMPLTPVELEQWTWTAAERRLKEAFEKDGFSGWAAAALRELEAEGHLERTKRGHV</sequence>
<keyword evidence="2" id="KW-1133">Transmembrane helix</keyword>
<evidence type="ECO:0008006" key="5">
    <source>
        <dbReference type="Google" id="ProtNLM"/>
    </source>
</evidence>
<dbReference type="AlphaFoldDB" id="A0A1Y2IN73"/>
<keyword evidence="4" id="KW-1185">Reference proteome</keyword>
<evidence type="ECO:0000256" key="1">
    <source>
        <dbReference type="SAM" id="MobiDB-lite"/>
    </source>
</evidence>